<keyword evidence="1" id="KW-0812">Transmembrane</keyword>
<evidence type="ECO:0000313" key="3">
    <source>
        <dbReference type="Proteomes" id="UP000190961"/>
    </source>
</evidence>
<keyword evidence="3" id="KW-1185">Reference proteome</keyword>
<gene>
    <name evidence="2" type="ORF">SAMN05660236_0354</name>
</gene>
<dbReference type="EMBL" id="FUZU01000001">
    <property type="protein sequence ID" value="SKC42152.1"/>
    <property type="molecule type" value="Genomic_DNA"/>
</dbReference>
<keyword evidence="1" id="KW-1133">Transmembrane helix</keyword>
<dbReference type="Proteomes" id="UP000190961">
    <property type="component" value="Unassembled WGS sequence"/>
</dbReference>
<proteinExistence type="predicted"/>
<accession>A0A1T5ISS1</accession>
<keyword evidence="1" id="KW-0472">Membrane</keyword>
<reference evidence="2 3" key="1">
    <citation type="submission" date="2017-02" db="EMBL/GenBank/DDBJ databases">
        <authorList>
            <person name="Peterson S.W."/>
        </authorList>
    </citation>
    <scope>NUCLEOTIDE SEQUENCE [LARGE SCALE GENOMIC DNA]</scope>
    <source>
        <strain evidence="2 3">DSM 25262</strain>
    </source>
</reference>
<evidence type="ECO:0000313" key="2">
    <source>
        <dbReference type="EMBL" id="SKC42152.1"/>
    </source>
</evidence>
<sequence>MYDIADKLKRDVKLITYLSEELGREELVKLTEVTSRNSEVPREYILSRTNKGFYFLSFDGGHFQKFKETRVETLWTTVKTIDAIINALAILAIGVYSLYLSDKSDRLEKEKRNEKLKIEIQTKSK</sequence>
<organism evidence="2 3">
    <name type="scientific">Ohtaekwangia koreensis</name>
    <dbReference type="NCBI Taxonomy" id="688867"/>
    <lineage>
        <taxon>Bacteria</taxon>
        <taxon>Pseudomonadati</taxon>
        <taxon>Bacteroidota</taxon>
        <taxon>Cytophagia</taxon>
        <taxon>Cytophagales</taxon>
        <taxon>Fulvivirgaceae</taxon>
        <taxon>Ohtaekwangia</taxon>
    </lineage>
</organism>
<evidence type="ECO:0000256" key="1">
    <source>
        <dbReference type="SAM" id="Phobius"/>
    </source>
</evidence>
<dbReference type="AlphaFoldDB" id="A0A1T5ISS1"/>
<protein>
    <submittedName>
        <fullName evidence="2">Uncharacterized protein</fullName>
    </submittedName>
</protein>
<feature type="transmembrane region" description="Helical" evidence="1">
    <location>
        <begin position="83"/>
        <end position="101"/>
    </location>
</feature>
<name>A0A1T5ISS1_9BACT</name>